<keyword evidence="7 9" id="KW-0472">Membrane</keyword>
<keyword evidence="2" id="KW-0813">Transport</keyword>
<name>A0AAU7ANC1_9ASPA</name>
<keyword evidence="4" id="KW-0375">Hydrogen ion transport</keyword>
<feature type="transmembrane region" description="Helical" evidence="9">
    <location>
        <begin position="17"/>
        <end position="38"/>
    </location>
</feature>
<protein>
    <submittedName>
        <fullName evidence="10">Envelope membrane carbon uptake protein</fullName>
    </submittedName>
</protein>
<keyword evidence="10" id="KW-0934">Plastid</keyword>
<evidence type="ECO:0000256" key="4">
    <source>
        <dbReference type="ARBA" id="ARBA00022781"/>
    </source>
</evidence>
<gene>
    <name evidence="10" type="primary">cemA</name>
</gene>
<reference evidence="10" key="2">
    <citation type="submission" date="2024-05" db="EMBL/GenBank/DDBJ databases">
        <authorList>
            <person name="Barrett C."/>
        </authorList>
    </citation>
    <scope>NUCLEOTIDE SEQUENCE</scope>
</reference>
<evidence type="ECO:0000313" key="10">
    <source>
        <dbReference type="EMBL" id="XAX92877.1"/>
    </source>
</evidence>
<dbReference type="GO" id="GO:1902600">
    <property type="term" value="P:proton transmembrane transport"/>
    <property type="evidence" value="ECO:0007669"/>
    <property type="project" value="UniProtKB-KW"/>
</dbReference>
<geneLocation type="plastid" evidence="10"/>
<evidence type="ECO:0000256" key="7">
    <source>
        <dbReference type="ARBA" id="ARBA00023136"/>
    </source>
</evidence>
<dbReference type="EMBL" id="PP812546">
    <property type="protein sequence ID" value="XAX92877.1"/>
    <property type="molecule type" value="Genomic_DNA"/>
</dbReference>
<dbReference type="Pfam" id="PF03040">
    <property type="entry name" value="CemA"/>
    <property type="match status" value="1"/>
</dbReference>
<keyword evidence="5 9" id="KW-1133">Transmembrane helix</keyword>
<accession>A0AAU7ANC1</accession>
<evidence type="ECO:0000256" key="8">
    <source>
        <dbReference type="ARBA" id="ARBA00043980"/>
    </source>
</evidence>
<evidence type="ECO:0000256" key="3">
    <source>
        <dbReference type="ARBA" id="ARBA00022692"/>
    </source>
</evidence>
<keyword evidence="3 9" id="KW-0812">Transmembrane</keyword>
<dbReference type="PANTHER" id="PTHR33650">
    <property type="entry name" value="CHLOROPLAST ENVELOPE MEMBRANE PROTEIN-RELATED"/>
    <property type="match status" value="1"/>
</dbReference>
<dbReference type="InterPro" id="IPR004282">
    <property type="entry name" value="CemA"/>
</dbReference>
<sequence>MIDSIYNDFGLAQNDQIISGLVSTFPVILDTIMKYWIFHFKIVYLLRL</sequence>
<organism evidence="10">
    <name type="scientific">Triphora wagneri</name>
    <dbReference type="NCBI Taxonomy" id="2594492"/>
    <lineage>
        <taxon>Eukaryota</taxon>
        <taxon>Viridiplantae</taxon>
        <taxon>Streptophyta</taxon>
        <taxon>Embryophyta</taxon>
        <taxon>Tracheophyta</taxon>
        <taxon>Spermatophyta</taxon>
        <taxon>Magnoliopsida</taxon>
        <taxon>Liliopsida</taxon>
        <taxon>Asparagales</taxon>
        <taxon>Orchidaceae</taxon>
        <taxon>Epidendroideae</taxon>
        <taxon>Triphoreae</taxon>
        <taxon>Triphorinae</taxon>
        <taxon>Triphora</taxon>
    </lineage>
</organism>
<dbReference type="AlphaFoldDB" id="A0AAU7ANC1"/>
<reference evidence="10" key="1">
    <citation type="journal article" date="2024" name="Ann. Bot.">
        <title>Organellar phylogenomics at the epidendroid orchid base, with a focus on the mycoheterotrophic Wullschlaegelia.</title>
        <authorList>
            <person name="Barrett C.F."/>
            <person name="Pace M.C."/>
            <person name="Corbett C.W."/>
            <person name="Kennedy A.H."/>
            <person name="Thixton-Nolan H.L."/>
            <person name="Freudenstein J.V."/>
        </authorList>
    </citation>
    <scope>NUCLEOTIDE SEQUENCE</scope>
</reference>
<comment type="subcellular location">
    <subcellularLocation>
        <location evidence="1">Membrane</location>
        <topology evidence="1">Multi-pass membrane protein</topology>
    </subcellularLocation>
</comment>
<evidence type="ECO:0000256" key="6">
    <source>
        <dbReference type="ARBA" id="ARBA00023065"/>
    </source>
</evidence>
<evidence type="ECO:0000256" key="1">
    <source>
        <dbReference type="ARBA" id="ARBA00004141"/>
    </source>
</evidence>
<evidence type="ECO:0000256" key="9">
    <source>
        <dbReference type="SAM" id="Phobius"/>
    </source>
</evidence>
<evidence type="ECO:0000256" key="5">
    <source>
        <dbReference type="ARBA" id="ARBA00022989"/>
    </source>
</evidence>
<dbReference type="PANTHER" id="PTHR33650:SF2">
    <property type="entry name" value="CHLOROPLAST ENVELOPE MEMBRANE PROTEIN"/>
    <property type="match status" value="1"/>
</dbReference>
<keyword evidence="6" id="KW-0406">Ion transport</keyword>
<comment type="similarity">
    <text evidence="8">Belongs to the CemA family.</text>
</comment>
<evidence type="ECO:0000256" key="2">
    <source>
        <dbReference type="ARBA" id="ARBA00022448"/>
    </source>
</evidence>
<dbReference type="GO" id="GO:0016020">
    <property type="term" value="C:membrane"/>
    <property type="evidence" value="ECO:0007669"/>
    <property type="project" value="UniProtKB-SubCell"/>
</dbReference>
<proteinExistence type="inferred from homology"/>